<dbReference type="Proteomes" id="UP000215914">
    <property type="component" value="Unassembled WGS sequence"/>
</dbReference>
<dbReference type="Gramene" id="mRNA:HanXRQr2_Chr03g0131721">
    <property type="protein sequence ID" value="CDS:HanXRQr2_Chr03g0131721.1"/>
    <property type="gene ID" value="HanXRQr2_Chr03g0131721"/>
</dbReference>
<sequence length="50" mass="5886">MLSKNYKNFQSTKLECDLQLSFRKSFCLEPGKWSKLWIFADHSVLTFGLV</sequence>
<evidence type="ECO:0000313" key="1">
    <source>
        <dbReference type="EMBL" id="KAF5816197.1"/>
    </source>
</evidence>
<name>A0A9K3JJY5_HELAN</name>
<gene>
    <name evidence="1" type="ORF">HanXRQr2_Chr03g0131721</name>
</gene>
<accession>A0A9K3JJY5</accession>
<comment type="caution">
    <text evidence="1">The sequence shown here is derived from an EMBL/GenBank/DDBJ whole genome shotgun (WGS) entry which is preliminary data.</text>
</comment>
<dbReference type="EMBL" id="MNCJ02000318">
    <property type="protein sequence ID" value="KAF5816197.1"/>
    <property type="molecule type" value="Genomic_DNA"/>
</dbReference>
<keyword evidence="2" id="KW-1185">Reference proteome</keyword>
<dbReference type="AlphaFoldDB" id="A0A9K3JJY5"/>
<proteinExistence type="predicted"/>
<protein>
    <submittedName>
        <fullName evidence="1">Uncharacterized protein</fullName>
    </submittedName>
</protein>
<organism evidence="1 2">
    <name type="scientific">Helianthus annuus</name>
    <name type="common">Common sunflower</name>
    <dbReference type="NCBI Taxonomy" id="4232"/>
    <lineage>
        <taxon>Eukaryota</taxon>
        <taxon>Viridiplantae</taxon>
        <taxon>Streptophyta</taxon>
        <taxon>Embryophyta</taxon>
        <taxon>Tracheophyta</taxon>
        <taxon>Spermatophyta</taxon>
        <taxon>Magnoliopsida</taxon>
        <taxon>eudicotyledons</taxon>
        <taxon>Gunneridae</taxon>
        <taxon>Pentapetalae</taxon>
        <taxon>asterids</taxon>
        <taxon>campanulids</taxon>
        <taxon>Asterales</taxon>
        <taxon>Asteraceae</taxon>
        <taxon>Asteroideae</taxon>
        <taxon>Heliantheae alliance</taxon>
        <taxon>Heliantheae</taxon>
        <taxon>Helianthus</taxon>
    </lineage>
</organism>
<evidence type="ECO:0000313" key="2">
    <source>
        <dbReference type="Proteomes" id="UP000215914"/>
    </source>
</evidence>
<reference evidence="1" key="1">
    <citation type="journal article" date="2017" name="Nature">
        <title>The sunflower genome provides insights into oil metabolism, flowering and Asterid evolution.</title>
        <authorList>
            <person name="Badouin H."/>
            <person name="Gouzy J."/>
            <person name="Grassa C.J."/>
            <person name="Murat F."/>
            <person name="Staton S.E."/>
            <person name="Cottret L."/>
            <person name="Lelandais-Briere C."/>
            <person name="Owens G.L."/>
            <person name="Carrere S."/>
            <person name="Mayjonade B."/>
            <person name="Legrand L."/>
            <person name="Gill N."/>
            <person name="Kane N.C."/>
            <person name="Bowers J.E."/>
            <person name="Hubner S."/>
            <person name="Bellec A."/>
            <person name="Berard A."/>
            <person name="Berges H."/>
            <person name="Blanchet N."/>
            <person name="Boniface M.C."/>
            <person name="Brunel D."/>
            <person name="Catrice O."/>
            <person name="Chaidir N."/>
            <person name="Claudel C."/>
            <person name="Donnadieu C."/>
            <person name="Faraut T."/>
            <person name="Fievet G."/>
            <person name="Helmstetter N."/>
            <person name="King M."/>
            <person name="Knapp S.J."/>
            <person name="Lai Z."/>
            <person name="Le Paslier M.C."/>
            <person name="Lippi Y."/>
            <person name="Lorenzon L."/>
            <person name="Mandel J.R."/>
            <person name="Marage G."/>
            <person name="Marchand G."/>
            <person name="Marquand E."/>
            <person name="Bret-Mestries E."/>
            <person name="Morien E."/>
            <person name="Nambeesan S."/>
            <person name="Nguyen T."/>
            <person name="Pegot-Espagnet P."/>
            <person name="Pouilly N."/>
            <person name="Raftis F."/>
            <person name="Sallet E."/>
            <person name="Schiex T."/>
            <person name="Thomas J."/>
            <person name="Vandecasteele C."/>
            <person name="Vares D."/>
            <person name="Vear F."/>
            <person name="Vautrin S."/>
            <person name="Crespi M."/>
            <person name="Mangin B."/>
            <person name="Burke J.M."/>
            <person name="Salse J."/>
            <person name="Munos S."/>
            <person name="Vincourt P."/>
            <person name="Rieseberg L.H."/>
            <person name="Langlade N.B."/>
        </authorList>
    </citation>
    <scope>NUCLEOTIDE SEQUENCE</scope>
    <source>
        <tissue evidence="1">Leaves</tissue>
    </source>
</reference>
<reference evidence="1" key="2">
    <citation type="submission" date="2020-06" db="EMBL/GenBank/DDBJ databases">
        <title>Helianthus annuus Genome sequencing and assembly Release 2.</title>
        <authorList>
            <person name="Gouzy J."/>
            <person name="Langlade N."/>
            <person name="Munos S."/>
        </authorList>
    </citation>
    <scope>NUCLEOTIDE SEQUENCE</scope>
    <source>
        <tissue evidence="1">Leaves</tissue>
    </source>
</reference>